<evidence type="ECO:0000313" key="3">
    <source>
        <dbReference type="Proteomes" id="UP001152766"/>
    </source>
</evidence>
<sequence>MATLTARFKNTVALATGMLIAATSHANVACGGTVGMLGVYDSGNVFVSYQGSYGTSPHVICNLYTQGGFGATVNTCKAWYSYLLAAKLSNQNVWSDYTIPASCSAIAAWSYQTTTYTVRQ</sequence>
<dbReference type="EMBL" id="SGUG01000068">
    <property type="protein sequence ID" value="MDG0865350.1"/>
    <property type="molecule type" value="Genomic_DNA"/>
</dbReference>
<name>A0A9X4R6Y6_9BURK</name>
<protein>
    <submittedName>
        <fullName evidence="2">Uncharacterized protein</fullName>
    </submittedName>
</protein>
<keyword evidence="3" id="KW-1185">Reference proteome</keyword>
<organism evidence="2 3">
    <name type="scientific">Pelomonas aquatica</name>
    <dbReference type="NCBI Taxonomy" id="431058"/>
    <lineage>
        <taxon>Bacteria</taxon>
        <taxon>Pseudomonadati</taxon>
        <taxon>Pseudomonadota</taxon>
        <taxon>Betaproteobacteria</taxon>
        <taxon>Burkholderiales</taxon>
        <taxon>Sphaerotilaceae</taxon>
        <taxon>Roseateles</taxon>
    </lineage>
</organism>
<dbReference type="AlphaFoldDB" id="A0A9X4R6Y6"/>
<dbReference type="RefSeq" id="WP_378990725.1">
    <property type="nucleotide sequence ID" value="NZ_JBHSRN010000035.1"/>
</dbReference>
<feature type="signal peptide" evidence="1">
    <location>
        <begin position="1"/>
        <end position="26"/>
    </location>
</feature>
<evidence type="ECO:0000256" key="1">
    <source>
        <dbReference type="SAM" id="SignalP"/>
    </source>
</evidence>
<proteinExistence type="predicted"/>
<evidence type="ECO:0000313" key="2">
    <source>
        <dbReference type="EMBL" id="MDG0865350.1"/>
    </source>
</evidence>
<feature type="chain" id="PRO_5040946062" evidence="1">
    <location>
        <begin position="27"/>
        <end position="120"/>
    </location>
</feature>
<comment type="caution">
    <text evidence="2">The sequence shown here is derived from an EMBL/GenBank/DDBJ whole genome shotgun (WGS) entry which is preliminary data.</text>
</comment>
<reference evidence="2" key="1">
    <citation type="submission" date="2019-02" db="EMBL/GenBank/DDBJ databases">
        <title>Draft genome of the type strain Pelomonas aquatica CCUG 52575T.</title>
        <authorList>
            <person name="Gomila M."/>
            <person name="Lalucat J."/>
        </authorList>
    </citation>
    <scope>NUCLEOTIDE SEQUENCE</scope>
    <source>
        <strain evidence="2">CCUG 52575</strain>
    </source>
</reference>
<dbReference type="Proteomes" id="UP001152766">
    <property type="component" value="Unassembled WGS sequence"/>
</dbReference>
<gene>
    <name evidence="2" type="ORF">EXJ73_23080</name>
</gene>
<keyword evidence="1" id="KW-0732">Signal</keyword>
<accession>A0A9X4R6Y6</accession>